<dbReference type="PANTHER" id="PTHR30204:SF97">
    <property type="entry name" value="MERR FAMILY REGULATORY PROTEIN"/>
    <property type="match status" value="1"/>
</dbReference>
<dbReference type="InterPro" id="IPR010499">
    <property type="entry name" value="AraC_E-bd"/>
</dbReference>
<evidence type="ECO:0000313" key="4">
    <source>
        <dbReference type="Proteomes" id="UP001596527"/>
    </source>
</evidence>
<reference evidence="4" key="1">
    <citation type="journal article" date="2019" name="Int. J. Syst. Evol. Microbiol.">
        <title>The Global Catalogue of Microorganisms (GCM) 10K type strain sequencing project: providing services to taxonomists for standard genome sequencing and annotation.</title>
        <authorList>
            <consortium name="The Broad Institute Genomics Platform"/>
            <consortium name="The Broad Institute Genome Sequencing Center for Infectious Disease"/>
            <person name="Wu L."/>
            <person name="Ma J."/>
        </authorList>
    </citation>
    <scope>NUCLEOTIDE SEQUENCE [LARGE SCALE GENOMIC DNA]</scope>
    <source>
        <strain evidence="4">CCUG 56698</strain>
    </source>
</reference>
<dbReference type="PANTHER" id="PTHR30204">
    <property type="entry name" value="REDOX-CYCLING DRUG-SENSING TRANSCRIPTIONAL ACTIVATOR SOXR"/>
    <property type="match status" value="1"/>
</dbReference>
<proteinExistence type="predicted"/>
<keyword evidence="1" id="KW-0238">DNA-binding</keyword>
<evidence type="ECO:0000259" key="2">
    <source>
        <dbReference type="PROSITE" id="PS50937"/>
    </source>
</evidence>
<dbReference type="EMBL" id="JBHTEF010000001">
    <property type="protein sequence ID" value="MFC7581963.1"/>
    <property type="molecule type" value="Genomic_DNA"/>
</dbReference>
<dbReference type="InterPro" id="IPR047057">
    <property type="entry name" value="MerR_fam"/>
</dbReference>
<comment type="caution">
    <text evidence="3">The sequence shown here is derived from an EMBL/GenBank/DDBJ whole genome shotgun (WGS) entry which is preliminary data.</text>
</comment>
<dbReference type="SUPFAM" id="SSF55136">
    <property type="entry name" value="Probable bacterial effector-binding domain"/>
    <property type="match status" value="1"/>
</dbReference>
<evidence type="ECO:0000313" key="3">
    <source>
        <dbReference type="EMBL" id="MFC7581963.1"/>
    </source>
</evidence>
<dbReference type="InterPro" id="IPR009061">
    <property type="entry name" value="DNA-bd_dom_put_sf"/>
</dbReference>
<protein>
    <submittedName>
        <fullName evidence="3">GyrI-like domain-containing protein</fullName>
    </submittedName>
</protein>
<dbReference type="PROSITE" id="PS00552">
    <property type="entry name" value="HTH_MERR_1"/>
    <property type="match status" value="1"/>
</dbReference>
<dbReference type="RefSeq" id="WP_380975710.1">
    <property type="nucleotide sequence ID" value="NZ_JBHTEF010000001.1"/>
</dbReference>
<dbReference type="Gene3D" id="1.10.1660.10">
    <property type="match status" value="1"/>
</dbReference>
<dbReference type="InterPro" id="IPR011256">
    <property type="entry name" value="Reg_factor_effector_dom_sf"/>
</dbReference>
<dbReference type="SMART" id="SM00422">
    <property type="entry name" value="HTH_MERR"/>
    <property type="match status" value="1"/>
</dbReference>
<dbReference type="InterPro" id="IPR000551">
    <property type="entry name" value="MerR-type_HTH_dom"/>
</dbReference>
<sequence>MSTEAMDEPEDQLLRIGVFSTLSRISVRMLRHYQDRGLLAPAWVDPVTGYRFYAAGQLADAQMITVMRDAGMGLAPMSELLAGRADPATVRRLVAEHRARLESDRAAIAARSAALDLIEPAIARTLREDTTVTADVRLQTLPAMTVASLRGMLPSYADEGQLWERLMPLAARSGARFPAAPVSGATFHDPDYRDSDADVEIWMEAERPFSPVPPLACEEWPEREVVMATLRGSYDGISEVMEALGAHIAEHRLETGPMFNIYRVGPATDPDPAHWVTDVCVPVVRR</sequence>
<dbReference type="PROSITE" id="PS50937">
    <property type="entry name" value="HTH_MERR_2"/>
    <property type="match status" value="1"/>
</dbReference>
<evidence type="ECO:0000256" key="1">
    <source>
        <dbReference type="ARBA" id="ARBA00023125"/>
    </source>
</evidence>
<feature type="domain" description="HTH merR-type" evidence="2">
    <location>
        <begin position="13"/>
        <end position="83"/>
    </location>
</feature>
<accession>A0ABW2SRH8</accession>
<dbReference type="InterPro" id="IPR029442">
    <property type="entry name" value="GyrI-like"/>
</dbReference>
<gene>
    <name evidence="3" type="ORF">ACFQWG_12235</name>
</gene>
<name>A0ABW2SRH8_9ACTO</name>
<dbReference type="SUPFAM" id="SSF46955">
    <property type="entry name" value="Putative DNA-binding domain"/>
    <property type="match status" value="1"/>
</dbReference>
<dbReference type="Proteomes" id="UP001596527">
    <property type="component" value="Unassembled WGS sequence"/>
</dbReference>
<keyword evidence="4" id="KW-1185">Reference proteome</keyword>
<organism evidence="3 4">
    <name type="scientific">Schaalia naturae</name>
    <dbReference type="NCBI Taxonomy" id="635203"/>
    <lineage>
        <taxon>Bacteria</taxon>
        <taxon>Bacillati</taxon>
        <taxon>Actinomycetota</taxon>
        <taxon>Actinomycetes</taxon>
        <taxon>Actinomycetales</taxon>
        <taxon>Actinomycetaceae</taxon>
        <taxon>Schaalia</taxon>
    </lineage>
</organism>
<dbReference type="Pfam" id="PF06445">
    <property type="entry name" value="GyrI-like"/>
    <property type="match status" value="1"/>
</dbReference>
<dbReference type="SMART" id="SM00871">
    <property type="entry name" value="AraC_E_bind"/>
    <property type="match status" value="1"/>
</dbReference>
<dbReference type="Gene3D" id="3.20.80.10">
    <property type="entry name" value="Regulatory factor, effector binding domain"/>
    <property type="match status" value="1"/>
</dbReference>
<dbReference type="Pfam" id="PF13411">
    <property type="entry name" value="MerR_1"/>
    <property type="match status" value="1"/>
</dbReference>